<dbReference type="PANTHER" id="PTHR10075">
    <property type="entry name" value="BASIGIN RELATED"/>
    <property type="match status" value="1"/>
</dbReference>
<dbReference type="InterPro" id="IPR003599">
    <property type="entry name" value="Ig_sub"/>
</dbReference>
<dbReference type="InterPro" id="IPR036179">
    <property type="entry name" value="Ig-like_dom_sf"/>
</dbReference>
<dbReference type="FunFam" id="2.60.40.10:FF:000017">
    <property type="entry name" value="Down syndrome cell adhesion molecule b"/>
    <property type="match status" value="2"/>
</dbReference>
<dbReference type="Pfam" id="PF07679">
    <property type="entry name" value="I-set"/>
    <property type="match status" value="1"/>
</dbReference>
<dbReference type="GO" id="GO:0007156">
    <property type="term" value="P:homophilic cell adhesion via plasma membrane adhesion molecules"/>
    <property type="evidence" value="ECO:0007669"/>
    <property type="project" value="TreeGrafter"/>
</dbReference>
<name>A0A1B0DQ84_PHLPP</name>
<keyword evidence="6" id="KW-1133">Transmembrane helix</keyword>
<keyword evidence="5" id="KW-0130">Cell adhesion</keyword>
<proteinExistence type="predicted"/>
<dbReference type="PANTHER" id="PTHR10075:SF101">
    <property type="entry name" value="ZWEI IG DOMAIN PROTEIN ZIG-3"/>
    <property type="match status" value="1"/>
</dbReference>
<dbReference type="SMART" id="SM00408">
    <property type="entry name" value="IGc2"/>
    <property type="match status" value="2"/>
</dbReference>
<dbReference type="AlphaFoldDB" id="A0A1B0DQ84"/>
<keyword evidence="8" id="KW-1015">Disulfide bond</keyword>
<evidence type="ECO:0000256" key="9">
    <source>
        <dbReference type="ARBA" id="ARBA00023319"/>
    </source>
</evidence>
<evidence type="ECO:0000256" key="8">
    <source>
        <dbReference type="ARBA" id="ARBA00023157"/>
    </source>
</evidence>
<dbReference type="PROSITE" id="PS50835">
    <property type="entry name" value="IG_LIKE"/>
    <property type="match status" value="2"/>
</dbReference>
<keyword evidence="4" id="KW-0677">Repeat</keyword>
<feature type="domain" description="Ig-like" evidence="10">
    <location>
        <begin position="81"/>
        <end position="172"/>
    </location>
</feature>
<dbReference type="VEuPathDB" id="VectorBase:PPAI010674"/>
<evidence type="ECO:0000259" key="10">
    <source>
        <dbReference type="PROSITE" id="PS50835"/>
    </source>
</evidence>
<dbReference type="InterPro" id="IPR003598">
    <property type="entry name" value="Ig_sub2"/>
</dbReference>
<dbReference type="GO" id="GO:0070593">
    <property type="term" value="P:dendrite self-avoidance"/>
    <property type="evidence" value="ECO:0007669"/>
    <property type="project" value="TreeGrafter"/>
</dbReference>
<keyword evidence="9" id="KW-0393">Immunoglobulin domain</keyword>
<evidence type="ECO:0000256" key="7">
    <source>
        <dbReference type="ARBA" id="ARBA00023136"/>
    </source>
</evidence>
<evidence type="ECO:0000256" key="2">
    <source>
        <dbReference type="ARBA" id="ARBA00022692"/>
    </source>
</evidence>
<organism evidence="11 12">
    <name type="scientific">Phlebotomus papatasi</name>
    <name type="common">Sandfly</name>
    <dbReference type="NCBI Taxonomy" id="29031"/>
    <lineage>
        <taxon>Eukaryota</taxon>
        <taxon>Metazoa</taxon>
        <taxon>Ecdysozoa</taxon>
        <taxon>Arthropoda</taxon>
        <taxon>Hexapoda</taxon>
        <taxon>Insecta</taxon>
        <taxon>Pterygota</taxon>
        <taxon>Neoptera</taxon>
        <taxon>Endopterygota</taxon>
        <taxon>Diptera</taxon>
        <taxon>Nematocera</taxon>
        <taxon>Psychodoidea</taxon>
        <taxon>Psychodidae</taxon>
        <taxon>Phlebotomus</taxon>
        <taxon>Phlebotomus</taxon>
    </lineage>
</organism>
<comment type="subcellular location">
    <subcellularLocation>
        <location evidence="1">Membrane</location>
        <topology evidence="1">Single-pass membrane protein</topology>
    </subcellularLocation>
</comment>
<dbReference type="Proteomes" id="UP000092462">
    <property type="component" value="Unassembled WGS sequence"/>
</dbReference>
<dbReference type="Pfam" id="PF13927">
    <property type="entry name" value="Ig_3"/>
    <property type="match status" value="1"/>
</dbReference>
<dbReference type="EnsemblMetazoa" id="PPAI010674-RA">
    <property type="protein sequence ID" value="PPAI010674-PA"/>
    <property type="gene ID" value="PPAI010674"/>
</dbReference>
<evidence type="ECO:0000256" key="6">
    <source>
        <dbReference type="ARBA" id="ARBA00022989"/>
    </source>
</evidence>
<evidence type="ECO:0000256" key="1">
    <source>
        <dbReference type="ARBA" id="ARBA00004167"/>
    </source>
</evidence>
<dbReference type="GO" id="GO:0030424">
    <property type="term" value="C:axon"/>
    <property type="evidence" value="ECO:0007669"/>
    <property type="project" value="TreeGrafter"/>
</dbReference>
<dbReference type="InterPro" id="IPR013783">
    <property type="entry name" value="Ig-like_fold"/>
</dbReference>
<keyword evidence="3" id="KW-0732">Signal</keyword>
<dbReference type="SUPFAM" id="SSF48726">
    <property type="entry name" value="Immunoglobulin"/>
    <property type="match status" value="2"/>
</dbReference>
<dbReference type="EMBL" id="AJVK01018936">
    <property type="status" value="NOT_ANNOTATED_CDS"/>
    <property type="molecule type" value="Genomic_DNA"/>
</dbReference>
<dbReference type="SMART" id="SM00409">
    <property type="entry name" value="IG"/>
    <property type="match status" value="2"/>
</dbReference>
<evidence type="ECO:0000256" key="4">
    <source>
        <dbReference type="ARBA" id="ARBA00022737"/>
    </source>
</evidence>
<evidence type="ECO:0000256" key="5">
    <source>
        <dbReference type="ARBA" id="ARBA00022889"/>
    </source>
</evidence>
<keyword evidence="12" id="KW-1185">Reference proteome</keyword>
<dbReference type="Gene3D" id="2.60.40.10">
    <property type="entry name" value="Immunoglobulins"/>
    <property type="match status" value="2"/>
</dbReference>
<dbReference type="GO" id="GO:0005886">
    <property type="term" value="C:plasma membrane"/>
    <property type="evidence" value="ECO:0007669"/>
    <property type="project" value="TreeGrafter"/>
</dbReference>
<evidence type="ECO:0000313" key="11">
    <source>
        <dbReference type="EnsemblMetazoa" id="PPAI010674-PA"/>
    </source>
</evidence>
<dbReference type="GO" id="GO:0098632">
    <property type="term" value="F:cell-cell adhesion mediator activity"/>
    <property type="evidence" value="ECO:0007669"/>
    <property type="project" value="TreeGrafter"/>
</dbReference>
<keyword evidence="2" id="KW-0812">Transmembrane</keyword>
<dbReference type="InterPro" id="IPR007110">
    <property type="entry name" value="Ig-like_dom"/>
</dbReference>
<reference evidence="11" key="1">
    <citation type="submission" date="2022-08" db="UniProtKB">
        <authorList>
            <consortium name="EnsemblMetazoa"/>
        </authorList>
    </citation>
    <scope>IDENTIFICATION</scope>
    <source>
        <strain evidence="11">Israel</strain>
    </source>
</reference>
<sequence length="175" mass="19178">MVSATCTVNKGDPPIDISWRSTNGQKVTTNDGILISRTSQRISTLSIESVRARHRGNYTCVAKNSGGMVEYSAELAVNVLPQIVPFDFGTEVINEMDMVSAYCSVNKGDLPVNIYWTKDGRKVFTNDGILISKTSQRISVLSIESVRDRHSGNYTCWAENNAGSVHHSAQLHVNG</sequence>
<feature type="domain" description="Ig-like" evidence="10">
    <location>
        <begin position="1"/>
        <end position="76"/>
    </location>
</feature>
<keyword evidence="7" id="KW-0472">Membrane</keyword>
<evidence type="ECO:0000256" key="3">
    <source>
        <dbReference type="ARBA" id="ARBA00022729"/>
    </source>
</evidence>
<dbReference type="GO" id="GO:0007411">
    <property type="term" value="P:axon guidance"/>
    <property type="evidence" value="ECO:0007669"/>
    <property type="project" value="TreeGrafter"/>
</dbReference>
<dbReference type="InterPro" id="IPR013098">
    <property type="entry name" value="Ig_I-set"/>
</dbReference>
<evidence type="ECO:0000313" key="12">
    <source>
        <dbReference type="Proteomes" id="UP000092462"/>
    </source>
</evidence>
<accession>A0A1B0DQ84</accession>
<protein>
    <recommendedName>
        <fullName evidence="10">Ig-like domain-containing protein</fullName>
    </recommendedName>
</protein>